<protein>
    <submittedName>
        <fullName evidence="6">Putative DNA-binding pseudobarrel domain-containing protein</fullName>
    </submittedName>
</protein>
<keyword evidence="2" id="KW-0805">Transcription regulation</keyword>
<dbReference type="GO" id="GO:0003677">
    <property type="term" value="F:DNA binding"/>
    <property type="evidence" value="ECO:0007669"/>
    <property type="project" value="UniProtKB-KW"/>
</dbReference>
<keyword evidence="5" id="KW-0539">Nucleus</keyword>
<keyword evidence="3 6" id="KW-0238">DNA-binding</keyword>
<evidence type="ECO:0000256" key="1">
    <source>
        <dbReference type="ARBA" id="ARBA00004123"/>
    </source>
</evidence>
<dbReference type="InterPro" id="IPR015300">
    <property type="entry name" value="DNA-bd_pseudobarrel_sf"/>
</dbReference>
<organism evidence="6 7">
    <name type="scientific">Helianthus annuus</name>
    <name type="common">Common sunflower</name>
    <dbReference type="NCBI Taxonomy" id="4232"/>
    <lineage>
        <taxon>Eukaryota</taxon>
        <taxon>Viridiplantae</taxon>
        <taxon>Streptophyta</taxon>
        <taxon>Embryophyta</taxon>
        <taxon>Tracheophyta</taxon>
        <taxon>Spermatophyta</taxon>
        <taxon>Magnoliopsida</taxon>
        <taxon>eudicotyledons</taxon>
        <taxon>Gunneridae</taxon>
        <taxon>Pentapetalae</taxon>
        <taxon>asterids</taxon>
        <taxon>campanulids</taxon>
        <taxon>Asterales</taxon>
        <taxon>Asteraceae</taxon>
        <taxon>Asteroideae</taxon>
        <taxon>Heliantheae alliance</taxon>
        <taxon>Heliantheae</taxon>
        <taxon>Helianthus</taxon>
    </lineage>
</organism>
<evidence type="ECO:0000256" key="5">
    <source>
        <dbReference type="ARBA" id="ARBA00023242"/>
    </source>
</evidence>
<sequence>MFYRENNCWETNVVFSETSLCSTFVSDVIPKYIVDVVQSVLPRKRKRLPSAVSEDLCLSIHNLRDVSLQNLRCEVTNMNTIVEKNGDGYRYGFSKWSAFLKSNQIHIGATLFFKYVKASQLLILTKVVHKTTKKRGLG</sequence>
<dbReference type="InParanoid" id="A0A251V6K4"/>
<dbReference type="SUPFAM" id="SSF101936">
    <property type="entry name" value="DNA-binding pseudobarrel domain"/>
    <property type="match status" value="1"/>
</dbReference>
<keyword evidence="7" id="KW-1185">Reference proteome</keyword>
<gene>
    <name evidence="6" type="ORF">HannXRQ_Chr03g0069861</name>
</gene>
<proteinExistence type="predicted"/>
<evidence type="ECO:0000313" key="6">
    <source>
        <dbReference type="EMBL" id="OTG30929.1"/>
    </source>
</evidence>
<dbReference type="GO" id="GO:0005634">
    <property type="term" value="C:nucleus"/>
    <property type="evidence" value="ECO:0007669"/>
    <property type="project" value="UniProtKB-SubCell"/>
</dbReference>
<reference evidence="7" key="1">
    <citation type="journal article" date="2017" name="Nature">
        <title>The sunflower genome provides insights into oil metabolism, flowering and Asterid evolution.</title>
        <authorList>
            <person name="Badouin H."/>
            <person name="Gouzy J."/>
            <person name="Grassa C.J."/>
            <person name="Murat F."/>
            <person name="Staton S.E."/>
            <person name="Cottret L."/>
            <person name="Lelandais-Briere C."/>
            <person name="Owens G.L."/>
            <person name="Carrere S."/>
            <person name="Mayjonade B."/>
            <person name="Legrand L."/>
            <person name="Gill N."/>
            <person name="Kane N.C."/>
            <person name="Bowers J.E."/>
            <person name="Hubner S."/>
            <person name="Bellec A."/>
            <person name="Berard A."/>
            <person name="Berges H."/>
            <person name="Blanchet N."/>
            <person name="Boniface M.C."/>
            <person name="Brunel D."/>
            <person name="Catrice O."/>
            <person name="Chaidir N."/>
            <person name="Claudel C."/>
            <person name="Donnadieu C."/>
            <person name="Faraut T."/>
            <person name="Fievet G."/>
            <person name="Helmstetter N."/>
            <person name="King M."/>
            <person name="Knapp S.J."/>
            <person name="Lai Z."/>
            <person name="Le Paslier M.C."/>
            <person name="Lippi Y."/>
            <person name="Lorenzon L."/>
            <person name="Mandel J.R."/>
            <person name="Marage G."/>
            <person name="Marchand G."/>
            <person name="Marquand E."/>
            <person name="Bret-Mestries E."/>
            <person name="Morien E."/>
            <person name="Nambeesan S."/>
            <person name="Nguyen T."/>
            <person name="Pegot-Espagnet P."/>
            <person name="Pouilly N."/>
            <person name="Raftis F."/>
            <person name="Sallet E."/>
            <person name="Schiex T."/>
            <person name="Thomas J."/>
            <person name="Vandecasteele C."/>
            <person name="Vares D."/>
            <person name="Vear F."/>
            <person name="Vautrin S."/>
            <person name="Crespi M."/>
            <person name="Mangin B."/>
            <person name="Burke J.M."/>
            <person name="Salse J."/>
            <person name="Munos S."/>
            <person name="Vincourt P."/>
            <person name="Rieseberg L.H."/>
            <person name="Langlade N.B."/>
        </authorList>
    </citation>
    <scope>NUCLEOTIDE SEQUENCE [LARGE SCALE GENOMIC DNA]</scope>
    <source>
        <strain evidence="7">cv. SF193</strain>
    </source>
</reference>
<evidence type="ECO:0000313" key="7">
    <source>
        <dbReference type="Proteomes" id="UP000215914"/>
    </source>
</evidence>
<dbReference type="AlphaFoldDB" id="A0A251V6K4"/>
<dbReference type="Proteomes" id="UP000215914">
    <property type="component" value="Chromosome 3"/>
</dbReference>
<evidence type="ECO:0000256" key="4">
    <source>
        <dbReference type="ARBA" id="ARBA00023163"/>
    </source>
</evidence>
<comment type="subcellular location">
    <subcellularLocation>
        <location evidence="1">Nucleus</location>
    </subcellularLocation>
</comment>
<evidence type="ECO:0000256" key="2">
    <source>
        <dbReference type="ARBA" id="ARBA00023015"/>
    </source>
</evidence>
<dbReference type="EMBL" id="CM007892">
    <property type="protein sequence ID" value="OTG30929.1"/>
    <property type="molecule type" value="Genomic_DNA"/>
</dbReference>
<name>A0A251V6K4_HELAN</name>
<accession>A0A251V6K4</accession>
<evidence type="ECO:0000256" key="3">
    <source>
        <dbReference type="ARBA" id="ARBA00023125"/>
    </source>
</evidence>
<keyword evidence="4" id="KW-0804">Transcription</keyword>